<dbReference type="SUPFAM" id="SSF52080">
    <property type="entry name" value="Ribosomal proteins L15p and L18e"/>
    <property type="match status" value="1"/>
</dbReference>
<keyword evidence="3 5" id="KW-0687">Ribonucleoprotein</keyword>
<evidence type="ECO:0000256" key="7">
    <source>
        <dbReference type="SAM" id="MobiDB-lite"/>
    </source>
</evidence>
<dbReference type="GO" id="GO:0019843">
    <property type="term" value="F:rRNA binding"/>
    <property type="evidence" value="ECO:0007669"/>
    <property type="project" value="UniProtKB-UniRule"/>
</dbReference>
<evidence type="ECO:0000256" key="1">
    <source>
        <dbReference type="ARBA" id="ARBA00007320"/>
    </source>
</evidence>
<dbReference type="Proteomes" id="UP000002457">
    <property type="component" value="Chromosome"/>
</dbReference>
<dbReference type="KEGG" id="mpl:Mpal_0464"/>
<protein>
    <recommendedName>
        <fullName evidence="4 5">Large ribosomal subunit protein uL15</fullName>
    </recommendedName>
</protein>
<dbReference type="Gene3D" id="4.10.990.10">
    <property type="match status" value="1"/>
</dbReference>
<dbReference type="STRING" id="521011.Mpal_0464"/>
<dbReference type="GeneID" id="7272788"/>
<keyword evidence="5" id="KW-0699">rRNA-binding</keyword>
<keyword evidence="2 5" id="KW-0689">Ribosomal protein</keyword>
<dbReference type="PROSITE" id="PS00475">
    <property type="entry name" value="RIBOSOMAL_L15"/>
    <property type="match status" value="1"/>
</dbReference>
<dbReference type="InterPro" id="IPR021131">
    <property type="entry name" value="Ribosomal_uL15/eL18"/>
</dbReference>
<evidence type="ECO:0000256" key="3">
    <source>
        <dbReference type="ARBA" id="ARBA00023274"/>
    </source>
</evidence>
<evidence type="ECO:0000259" key="8">
    <source>
        <dbReference type="Pfam" id="PF00828"/>
    </source>
</evidence>
<reference evidence="9 10" key="1">
    <citation type="journal article" date="2015" name="Genome Announc.">
        <title>Complete Genome Sequence of Methanosphaerula palustris E1-9CT, a Hydrogenotrophic Methanogen Isolated from a Minerotrophic Fen Peatland.</title>
        <authorList>
            <person name="Cadillo-Quiroz H."/>
            <person name="Browne P."/>
            <person name="Kyrpides N."/>
            <person name="Woyke T."/>
            <person name="Goodwin L."/>
            <person name="Detter C."/>
            <person name="Yavitt J.B."/>
            <person name="Zinder S.H."/>
        </authorList>
    </citation>
    <scope>NUCLEOTIDE SEQUENCE [LARGE SCALE GENOMIC DNA]</scope>
    <source>
        <strain evidence="10">ATCC BAA-1556 / DSM 19958 / E1-9c</strain>
    </source>
</reference>
<dbReference type="EMBL" id="CP001338">
    <property type="protein sequence ID" value="ACL15838.1"/>
    <property type="molecule type" value="Genomic_DNA"/>
</dbReference>
<evidence type="ECO:0000256" key="4">
    <source>
        <dbReference type="ARBA" id="ARBA00035200"/>
    </source>
</evidence>
<dbReference type="InterPro" id="IPR001196">
    <property type="entry name" value="Ribosomal_uL15_CS"/>
</dbReference>
<sequence>MPVNKRSKYRGSRTCGGGTHKNRRGAGNRGGRGRAGLNAHRFAKFYLEDGGPVYGKNGFNHSPRVPVRALDIGTINQMVDELIANSVATKDGDTITLDTALIDVDKVLGSGRVTARFNITAKAFSEQAKAKIEAMGGQALIV</sequence>
<dbReference type="HOGENOM" id="CLU_109163_0_0_2"/>
<dbReference type="GO" id="GO:0006412">
    <property type="term" value="P:translation"/>
    <property type="evidence" value="ECO:0007669"/>
    <property type="project" value="UniProtKB-UniRule"/>
</dbReference>
<feature type="compositionally biased region" description="Basic residues" evidence="7">
    <location>
        <begin position="1"/>
        <end position="11"/>
    </location>
</feature>
<dbReference type="AlphaFoldDB" id="B8GKF5"/>
<comment type="function">
    <text evidence="5">Binds to the 23S rRNA.</text>
</comment>
<dbReference type="HAMAP" id="MF_01341">
    <property type="entry name" value="Ribosomal_uL15"/>
    <property type="match status" value="1"/>
</dbReference>
<evidence type="ECO:0000256" key="6">
    <source>
        <dbReference type="RuleBase" id="RU003888"/>
    </source>
</evidence>
<dbReference type="InterPro" id="IPR030878">
    <property type="entry name" value="Ribosomal_uL15"/>
</dbReference>
<dbReference type="Gene3D" id="3.100.10.10">
    <property type="match status" value="1"/>
</dbReference>
<feature type="domain" description="Large ribosomal subunit protein uL15/eL18" evidence="8">
    <location>
        <begin position="72"/>
        <end position="139"/>
    </location>
</feature>
<dbReference type="GO" id="GO:0015934">
    <property type="term" value="C:large ribosomal subunit"/>
    <property type="evidence" value="ECO:0007669"/>
    <property type="project" value="InterPro"/>
</dbReference>
<name>B8GKF5_METPE</name>
<evidence type="ECO:0000313" key="10">
    <source>
        <dbReference type="Proteomes" id="UP000002457"/>
    </source>
</evidence>
<dbReference type="Pfam" id="PF00828">
    <property type="entry name" value="Ribosomal_L27A"/>
    <property type="match status" value="1"/>
</dbReference>
<proteinExistence type="inferred from homology"/>
<comment type="subunit">
    <text evidence="5">Part of the 50S ribosomal subunit.</text>
</comment>
<dbReference type="eggNOG" id="arCOG00779">
    <property type="taxonomic scope" value="Archaea"/>
</dbReference>
<dbReference type="InterPro" id="IPR027386">
    <property type="entry name" value="Rbsml_uL15_N"/>
</dbReference>
<comment type="similarity">
    <text evidence="1 5 6">Belongs to the universal ribosomal protein uL15 family.</text>
</comment>
<keyword evidence="5" id="KW-0694">RNA-binding</keyword>
<gene>
    <name evidence="5" type="primary">rpl15</name>
    <name evidence="9" type="ordered locus">Mpal_0464</name>
</gene>
<dbReference type="RefSeq" id="WP_012617157.1">
    <property type="nucleotide sequence ID" value="NC_011832.1"/>
</dbReference>
<evidence type="ECO:0000256" key="2">
    <source>
        <dbReference type="ARBA" id="ARBA00022980"/>
    </source>
</evidence>
<dbReference type="GO" id="GO:0003735">
    <property type="term" value="F:structural constituent of ribosome"/>
    <property type="evidence" value="ECO:0007669"/>
    <property type="project" value="InterPro"/>
</dbReference>
<accession>B8GKF5</accession>
<organism evidence="9 10">
    <name type="scientific">Methanosphaerula palustris (strain ATCC BAA-1556 / DSM 19958 / E1-9c)</name>
    <dbReference type="NCBI Taxonomy" id="521011"/>
    <lineage>
        <taxon>Archaea</taxon>
        <taxon>Methanobacteriati</taxon>
        <taxon>Methanobacteriota</taxon>
        <taxon>Stenosarchaea group</taxon>
        <taxon>Methanomicrobia</taxon>
        <taxon>Methanomicrobiales</taxon>
        <taxon>Methanoregulaceae</taxon>
        <taxon>Methanosphaerula</taxon>
    </lineage>
</organism>
<evidence type="ECO:0000313" key="9">
    <source>
        <dbReference type="EMBL" id="ACL15838.1"/>
    </source>
</evidence>
<evidence type="ECO:0000256" key="5">
    <source>
        <dbReference type="HAMAP-Rule" id="MF_01341"/>
    </source>
</evidence>
<dbReference type="OrthoDB" id="9418at2157"/>
<keyword evidence="10" id="KW-1185">Reference proteome</keyword>
<feature type="region of interest" description="Disordered" evidence="7">
    <location>
        <begin position="1"/>
        <end position="34"/>
    </location>
</feature>
<dbReference type="InterPro" id="IPR036227">
    <property type="entry name" value="Ribosomal_uL15/eL18_sf"/>
</dbReference>